<organism evidence="3 4">
    <name type="scientific">Mucor saturninus</name>
    <dbReference type="NCBI Taxonomy" id="64648"/>
    <lineage>
        <taxon>Eukaryota</taxon>
        <taxon>Fungi</taxon>
        <taxon>Fungi incertae sedis</taxon>
        <taxon>Mucoromycota</taxon>
        <taxon>Mucoromycotina</taxon>
        <taxon>Mucoromycetes</taxon>
        <taxon>Mucorales</taxon>
        <taxon>Mucorineae</taxon>
        <taxon>Mucoraceae</taxon>
        <taxon>Mucor</taxon>
    </lineage>
</organism>
<evidence type="ECO:0000256" key="2">
    <source>
        <dbReference type="SAM" id="MobiDB-lite"/>
    </source>
</evidence>
<evidence type="ECO:0000256" key="1">
    <source>
        <dbReference type="SAM" id="Coils"/>
    </source>
</evidence>
<keyword evidence="4" id="KW-1185">Reference proteome</keyword>
<protein>
    <submittedName>
        <fullName evidence="3">Uncharacterized protein</fullName>
    </submittedName>
</protein>
<comment type="caution">
    <text evidence="3">The sequence shown here is derived from an EMBL/GenBank/DDBJ whole genome shotgun (WGS) entry which is preliminary data.</text>
</comment>
<dbReference type="Pfam" id="PF00612">
    <property type="entry name" value="IQ"/>
    <property type="match status" value="1"/>
</dbReference>
<feature type="compositionally biased region" description="Low complexity" evidence="2">
    <location>
        <begin position="521"/>
        <end position="548"/>
    </location>
</feature>
<gene>
    <name evidence="3" type="ORF">INT47_001319</name>
</gene>
<sequence>MTDSCFNQEPIMLRNPTSLLAQEQIKQEEIIEIAQHLAPEQFKYEFPPKSRIMEIEAQVDTTDEFSYFDECSFTTTSTSTAAYSNIIYEQDEEDEDYYQQLMNNSARSSSDRLDRYFESFTNDHNTFVSDNQLSPLQLPTQMSFMKHVREESYDSTGTVIIRKSSQYSSPSSFLSQSTHHHLSNIPEQDRIHWDENSFIFPDQSNQFVHEKVHRSVHPYHQSDPYEDQKVIIMKISKSQPPAIMQYSNISITDEGYDDNDLDDQCKEMPIESASVFLPLSDSEQEQLLDMEKTRHFAAIKIQSVWRGYFGRKHQPKSSLKLSHRVLAGLARINDSIHCRNNNQLQDRCYELEQRLGEETAMRIAFEKAMEDMTILMDHQHKVLNERLEQEVDMRQAYERKMEQVLNQVQPLESRLRHESKARADMESMMSRVLDQLHDIKVQQKDQAEHNHAVQRQLEEATQEIAQLKKTSGRATPAAGRPAPSGRMTPATGRITPATGRITPAAPTRSVTGRTTPAARPASAKSTVTATSAKSTTTSSRLTSKRTITPTTARPSIRPALRSTTPAPPTTTPLRKTVINRKL</sequence>
<feature type="coiled-coil region" evidence="1">
    <location>
        <begin position="380"/>
        <end position="414"/>
    </location>
</feature>
<feature type="region of interest" description="Disordered" evidence="2">
    <location>
        <begin position="468"/>
        <end position="582"/>
    </location>
</feature>
<evidence type="ECO:0000313" key="3">
    <source>
        <dbReference type="EMBL" id="KAG2195572.1"/>
    </source>
</evidence>
<name>A0A8H7QMW0_9FUNG</name>
<evidence type="ECO:0000313" key="4">
    <source>
        <dbReference type="Proteomes" id="UP000603453"/>
    </source>
</evidence>
<keyword evidence="1" id="KW-0175">Coiled coil</keyword>
<accession>A0A8H7QMW0</accession>
<dbReference type="Proteomes" id="UP000603453">
    <property type="component" value="Unassembled WGS sequence"/>
</dbReference>
<dbReference type="CDD" id="cd23767">
    <property type="entry name" value="IQCD"/>
    <property type="match status" value="1"/>
</dbReference>
<dbReference type="OrthoDB" id="2385347at2759"/>
<proteinExistence type="predicted"/>
<dbReference type="PROSITE" id="PS50096">
    <property type="entry name" value="IQ"/>
    <property type="match status" value="1"/>
</dbReference>
<dbReference type="AlphaFoldDB" id="A0A8H7QMW0"/>
<reference evidence="3" key="1">
    <citation type="submission" date="2020-12" db="EMBL/GenBank/DDBJ databases">
        <title>Metabolic potential, ecology and presence of endohyphal bacteria is reflected in genomic diversity of Mucoromycotina.</title>
        <authorList>
            <person name="Muszewska A."/>
            <person name="Okrasinska A."/>
            <person name="Steczkiewicz K."/>
            <person name="Drgas O."/>
            <person name="Orlowska M."/>
            <person name="Perlinska-Lenart U."/>
            <person name="Aleksandrzak-Piekarczyk T."/>
            <person name="Szatraj K."/>
            <person name="Zielenkiewicz U."/>
            <person name="Pilsyk S."/>
            <person name="Malc E."/>
            <person name="Mieczkowski P."/>
            <person name="Kruszewska J.S."/>
            <person name="Biernat P."/>
            <person name="Pawlowska J."/>
        </authorList>
    </citation>
    <scope>NUCLEOTIDE SEQUENCE</scope>
    <source>
        <strain evidence="3">WA0000017839</strain>
    </source>
</reference>
<dbReference type="InterPro" id="IPR000048">
    <property type="entry name" value="IQ_motif_EF-hand-BS"/>
</dbReference>
<feature type="compositionally biased region" description="Low complexity" evidence="2">
    <location>
        <begin position="472"/>
        <end position="486"/>
    </location>
</feature>
<dbReference type="EMBL" id="JAEPRD010000167">
    <property type="protein sequence ID" value="KAG2195572.1"/>
    <property type="molecule type" value="Genomic_DNA"/>
</dbReference>